<evidence type="ECO:0000259" key="6">
    <source>
        <dbReference type="Pfam" id="PF22124"/>
    </source>
</evidence>
<dbReference type="Gene3D" id="1.50.10.10">
    <property type="match status" value="1"/>
</dbReference>
<organism evidence="7 8">
    <name type="scientific">Segatella copri</name>
    <dbReference type="NCBI Taxonomy" id="165179"/>
    <lineage>
        <taxon>Bacteria</taxon>
        <taxon>Pseudomonadati</taxon>
        <taxon>Bacteroidota</taxon>
        <taxon>Bacteroidia</taxon>
        <taxon>Bacteroidales</taxon>
        <taxon>Prevotellaceae</taxon>
        <taxon>Segatella</taxon>
    </lineage>
</organism>
<dbReference type="RefSeq" id="WP_153085600.1">
    <property type="nucleotide sequence ID" value="NZ_VZBC01000060.1"/>
</dbReference>
<dbReference type="InterPro" id="IPR049053">
    <property type="entry name" value="AFCA-like_C"/>
</dbReference>
<feature type="domain" description="Glycosyl hydrolase family 95 N-terminal" evidence="4">
    <location>
        <begin position="350"/>
        <end position="622"/>
    </location>
</feature>
<reference evidence="8" key="1">
    <citation type="submission" date="2019-09" db="EMBL/GenBank/DDBJ databases">
        <title>Distinct polysaccharide growth profiles of human intestinal Prevotella copri isolates.</title>
        <authorList>
            <person name="Fehlner-Peach H."/>
            <person name="Magnabosco C."/>
            <person name="Raghavan V."/>
            <person name="Scher J.U."/>
            <person name="Tett A."/>
            <person name="Cox L.M."/>
            <person name="Gottsegen C."/>
            <person name="Watters A."/>
            <person name="Wiltshire- Gordon J.D."/>
            <person name="Segata N."/>
            <person name="Bonneau R."/>
            <person name="Littman D.R."/>
        </authorList>
    </citation>
    <scope>NUCLEOTIDE SEQUENCE [LARGE SCALE GENOMIC DNA]</scope>
    <source>
        <strain evidence="8">iAP146</strain>
    </source>
</reference>
<comment type="caution">
    <text evidence="7">The sequence shown here is derived from an EMBL/GenBank/DDBJ whole genome shotgun (WGS) entry which is preliminary data.</text>
</comment>
<evidence type="ECO:0000313" key="8">
    <source>
        <dbReference type="Proteomes" id="UP000420707"/>
    </source>
</evidence>
<dbReference type="Pfam" id="PF14498">
    <property type="entry name" value="Glyco_hyd_65N_2"/>
    <property type="match status" value="1"/>
</dbReference>
<evidence type="ECO:0000259" key="4">
    <source>
        <dbReference type="Pfam" id="PF14498"/>
    </source>
</evidence>
<evidence type="ECO:0000256" key="1">
    <source>
        <dbReference type="ARBA" id="ARBA00022729"/>
    </source>
</evidence>
<dbReference type="EMBL" id="VZCR01000077">
    <property type="protein sequence ID" value="MQN32658.1"/>
    <property type="molecule type" value="Genomic_DNA"/>
</dbReference>
<feature type="domain" description="Glycosyl hydrolase family 95 catalytic" evidence="6">
    <location>
        <begin position="648"/>
        <end position="1068"/>
    </location>
</feature>
<evidence type="ECO:0000313" key="7">
    <source>
        <dbReference type="EMBL" id="MQN32658.1"/>
    </source>
</evidence>
<proteinExistence type="predicted"/>
<sequence length="1246" mass="136492">MKRMMSHLFHVALMLLAFTFANPVISHAQQTAVASWVFSEGWESSSSGTVVTYTPDGSGWQAISNTAWKSKQPVFLPNTCSGVRTNYKLSLKTSDGKWEVKQSSDSYVLRLNTASIDKFTQKENYGDASTHDQYFEVNFPTVNLNNVKLNFAIGDGSSSSTHFGVAYSVDGGTTWTTLDDYVSGSHWNKYNDAVYSLDADNKENVIVRLFIVSATKKSNYNLKYVKVLADDHEAPAFVSSRPKDNEDNVVTTGTIALNFDKSVHVADGAAATLTNANTNSVVKLAPTVNGNVIRFIYSALDKSAKYNFELPANTISDLSGNVLAKALTFSFITADTDPIPAPTIESKNHLWYNKPAGYWEEALPLGNGRLGVMHSGSVACDTLQLNEDTFWDQGPNTNYNANAFGVLNKVQQGIFNKDYASVQNLAVTNWMSQGSHGASYRAAGVVLLGFPGQRFDDMESAQTSDAVDAQGYVRYLDMNTATSNVEYHVKGVGYKRTVFTSFKDNVTVVRLEADQKGKLDFNVAYAGCNKSNIEKLTSNVLYDDHTVKATMGPARDKCENVENKLNLCTYLRIVDTDGDITNDNVNIYAQGTVGAATNAPRLNVTGATYATIIISQATNFKKYNDVSGDASASALAYLEAYENSKKDYVTTLSDHESVYRAQFDRVDLTLAGNATQESKNTEQRIKEFHKTSDPQLAANYFQFGRYLLISSSQPGTQPANLQGIWNPDARQYPAWDSKYTSNINVEMNYWPAEVTNLAECHEPFVEMVKDVSVTGAETAKKMYGARGWALHHNTDIWRTTGAVDNGTVGVWPTCNAWFCSHLWERYLFSGDKTYLAEVYPIMKGAAEFFQDFLVKDPNTGYMVVCPSNSPENHPGIGSYTKSDGKTASIALFGGVAMDNEMVYDLLKNTALAARALGEDADFADALDALKAQITPWKIGKYGQVQEWQEDWDKENSSHRHLSHLWGAYPGNQVSPYENATLYQAVHKSLVGRGDAARGWSMGWKEAMWARMLDGDHAMKILKNQLVLLDPNVTIASSDGGSYANMFDAHPPFQIDGNFGATAAIAEMLVQSHAGFLHVLPALPTEWKAGGEVKGLCARGGFVVTDMKWVDGKIEKLAVKSTVGGNLRLRTATPLTNADGTALSVAEGNNTNSLMQPYGMPEPIVKDASKIPATTLPDTYLYDIPTNAGEEITLVGGLATIVPVLGLSRESEKDNAIYNLNGQRVGEGYHGVVVVKGKKYVKSLESR</sequence>
<evidence type="ECO:0000259" key="5">
    <source>
        <dbReference type="Pfam" id="PF21307"/>
    </source>
</evidence>
<evidence type="ECO:0000259" key="3">
    <source>
        <dbReference type="Pfam" id="PF13205"/>
    </source>
</evidence>
<feature type="domain" description="Alpha fucosidase A-like C-terminal" evidence="5">
    <location>
        <begin position="1070"/>
        <end position="1139"/>
    </location>
</feature>
<evidence type="ECO:0000256" key="2">
    <source>
        <dbReference type="SAM" id="SignalP"/>
    </source>
</evidence>
<dbReference type="Pfam" id="PF22124">
    <property type="entry name" value="Glyco_hydro_95_cat"/>
    <property type="match status" value="1"/>
</dbReference>
<name>A0AAW9THW4_9BACT</name>
<dbReference type="Pfam" id="PF21307">
    <property type="entry name" value="Glyco_hydro_95_C"/>
    <property type="match status" value="1"/>
</dbReference>
<dbReference type="GO" id="GO:0005975">
    <property type="term" value="P:carbohydrate metabolic process"/>
    <property type="evidence" value="ECO:0007669"/>
    <property type="project" value="InterPro"/>
</dbReference>
<evidence type="ECO:0008006" key="9">
    <source>
        <dbReference type="Google" id="ProtNLM"/>
    </source>
</evidence>
<dbReference type="InterPro" id="IPR054363">
    <property type="entry name" value="GH95_cat"/>
</dbReference>
<dbReference type="Proteomes" id="UP000420707">
    <property type="component" value="Unassembled WGS sequence"/>
</dbReference>
<dbReference type="SUPFAM" id="SSF48208">
    <property type="entry name" value="Six-hairpin glycosidases"/>
    <property type="match status" value="1"/>
</dbReference>
<dbReference type="InterPro" id="IPR008928">
    <property type="entry name" value="6-hairpin_glycosidase_sf"/>
</dbReference>
<feature type="chain" id="PRO_5043522043" description="Alpha-L-fucosidase" evidence="2">
    <location>
        <begin position="29"/>
        <end position="1246"/>
    </location>
</feature>
<dbReference type="PANTHER" id="PTHR31084">
    <property type="entry name" value="ALPHA-L-FUCOSIDASE 2"/>
    <property type="match status" value="1"/>
</dbReference>
<dbReference type="InterPro" id="IPR012341">
    <property type="entry name" value="6hp_glycosidase-like_sf"/>
</dbReference>
<dbReference type="GO" id="GO:0004560">
    <property type="term" value="F:alpha-L-fucosidase activity"/>
    <property type="evidence" value="ECO:0007669"/>
    <property type="project" value="TreeGrafter"/>
</dbReference>
<dbReference type="Pfam" id="PF13205">
    <property type="entry name" value="Big_5"/>
    <property type="match status" value="1"/>
</dbReference>
<feature type="signal peptide" evidence="2">
    <location>
        <begin position="1"/>
        <end position="28"/>
    </location>
</feature>
<gene>
    <name evidence="7" type="ORF">F7D90_12030</name>
</gene>
<dbReference type="PANTHER" id="PTHR31084:SF0">
    <property type="entry name" value="ALPHA-L-FUCOSIDASE 2"/>
    <property type="match status" value="1"/>
</dbReference>
<accession>A0AAW9THW4</accession>
<keyword evidence="1 2" id="KW-0732">Signal</keyword>
<dbReference type="InterPro" id="IPR032812">
    <property type="entry name" value="SbsA_Ig"/>
</dbReference>
<dbReference type="AlphaFoldDB" id="A0AAW9THW4"/>
<protein>
    <recommendedName>
        <fullName evidence="9">Alpha-L-fucosidase</fullName>
    </recommendedName>
</protein>
<feature type="domain" description="SbsA Ig-like" evidence="3">
    <location>
        <begin position="231"/>
        <end position="333"/>
    </location>
</feature>
<dbReference type="InterPro" id="IPR027414">
    <property type="entry name" value="GH95_N_dom"/>
</dbReference>